<dbReference type="GO" id="GO:0005886">
    <property type="term" value="C:plasma membrane"/>
    <property type="evidence" value="ECO:0007669"/>
    <property type="project" value="UniProtKB-SubCell"/>
</dbReference>
<protein>
    <submittedName>
        <fullName evidence="7">Uncharacterized protein</fullName>
    </submittedName>
</protein>
<evidence type="ECO:0000256" key="5">
    <source>
        <dbReference type="ARBA" id="ARBA00023136"/>
    </source>
</evidence>
<comment type="subcellular location">
    <subcellularLocation>
        <location evidence="1">Cell membrane</location>
        <topology evidence="1">Multi-pass membrane protein</topology>
    </subcellularLocation>
</comment>
<sequence length="413" mass="44849">MLSKLKLLTTTATFRQSLVTVGSTVTSGILGALFYFLLARILGSRDYGAFAAVAALVTMLSSIFDLGTNQGLVKFSGTDPVAKLALIIKLFSGGLAVALFLIFAPGIASFLLHQPTLTPLVRLAGLGIFSSLLFSFIYTLAQSRSQYFLWGGVYVGPNLLRLIVIIWLFFTLRLTSFSALLVFTLAPFSAFLIGIFLTNRKFFSSRLSLPAAKHFFGFNQWITASTIIATLGSRIDTLLAVRLLNLSATGVYALAVQMITILPQITTALGAVTTPKFASFKTIADNRRYLGKTLVLSCSVALGSACLLAPFAWLVVLLVGPQFRGAYLPFIILLVAMSLFLGSSPIRDSLMYYFGRPRFFFWLGLASLIATVGLSLWLVPIWGIVGSAAVVLVIQIMSLVVSLAYYLYLSRRS</sequence>
<feature type="transmembrane region" description="Helical" evidence="6">
    <location>
        <begin position="384"/>
        <end position="408"/>
    </location>
</feature>
<feature type="transmembrane region" description="Helical" evidence="6">
    <location>
        <begin position="86"/>
        <end position="108"/>
    </location>
</feature>
<dbReference type="PANTHER" id="PTHR30250:SF11">
    <property type="entry name" value="O-ANTIGEN TRANSPORTER-RELATED"/>
    <property type="match status" value="1"/>
</dbReference>
<keyword evidence="2" id="KW-1003">Cell membrane</keyword>
<feature type="transmembrane region" description="Helical" evidence="6">
    <location>
        <begin position="21"/>
        <end position="41"/>
    </location>
</feature>
<dbReference type="PANTHER" id="PTHR30250">
    <property type="entry name" value="PST FAMILY PREDICTED COLANIC ACID TRANSPORTER"/>
    <property type="match status" value="1"/>
</dbReference>
<evidence type="ECO:0000256" key="6">
    <source>
        <dbReference type="SAM" id="Phobius"/>
    </source>
</evidence>
<feature type="transmembrane region" description="Helical" evidence="6">
    <location>
        <begin position="176"/>
        <end position="199"/>
    </location>
</feature>
<feature type="transmembrane region" description="Helical" evidence="6">
    <location>
        <begin position="47"/>
        <end position="66"/>
    </location>
</feature>
<feature type="transmembrane region" description="Helical" evidence="6">
    <location>
        <begin position="359"/>
        <end position="378"/>
    </location>
</feature>
<feature type="transmembrane region" description="Helical" evidence="6">
    <location>
        <begin position="120"/>
        <end position="140"/>
    </location>
</feature>
<feature type="transmembrane region" description="Helical" evidence="6">
    <location>
        <begin position="326"/>
        <end position="347"/>
    </location>
</feature>
<dbReference type="InterPro" id="IPR050833">
    <property type="entry name" value="Poly_Biosynth_Transport"/>
</dbReference>
<evidence type="ECO:0000256" key="4">
    <source>
        <dbReference type="ARBA" id="ARBA00022989"/>
    </source>
</evidence>
<organism evidence="7 8">
    <name type="scientific">Candidatus Amesbacteria bacterium GW2011_GWA1_48_9</name>
    <dbReference type="NCBI Taxonomy" id="1618355"/>
    <lineage>
        <taxon>Bacteria</taxon>
        <taxon>Candidatus Amesiibacteriota</taxon>
    </lineage>
</organism>
<dbReference type="EMBL" id="LCPP01000001">
    <property type="protein sequence ID" value="KKW01117.1"/>
    <property type="molecule type" value="Genomic_DNA"/>
</dbReference>
<keyword evidence="3 6" id="KW-0812">Transmembrane</keyword>
<accession>A0A0G1XF10</accession>
<feature type="transmembrane region" description="Helical" evidence="6">
    <location>
        <begin position="251"/>
        <end position="272"/>
    </location>
</feature>
<feature type="transmembrane region" description="Helical" evidence="6">
    <location>
        <begin position="293"/>
        <end position="320"/>
    </location>
</feature>
<reference evidence="7 8" key="1">
    <citation type="journal article" date="2015" name="Nature">
        <title>rRNA introns, odd ribosomes, and small enigmatic genomes across a large radiation of phyla.</title>
        <authorList>
            <person name="Brown C.T."/>
            <person name="Hug L.A."/>
            <person name="Thomas B.C."/>
            <person name="Sharon I."/>
            <person name="Castelle C.J."/>
            <person name="Singh A."/>
            <person name="Wilkins M.J."/>
            <person name="Williams K.H."/>
            <person name="Banfield J.F."/>
        </authorList>
    </citation>
    <scope>NUCLEOTIDE SEQUENCE [LARGE SCALE GENOMIC DNA]</scope>
</reference>
<evidence type="ECO:0000313" key="8">
    <source>
        <dbReference type="Proteomes" id="UP000034637"/>
    </source>
</evidence>
<evidence type="ECO:0000256" key="2">
    <source>
        <dbReference type="ARBA" id="ARBA00022475"/>
    </source>
</evidence>
<evidence type="ECO:0000256" key="1">
    <source>
        <dbReference type="ARBA" id="ARBA00004651"/>
    </source>
</evidence>
<keyword evidence="4 6" id="KW-1133">Transmembrane helix</keyword>
<proteinExistence type="predicted"/>
<keyword evidence="5 6" id="KW-0472">Membrane</keyword>
<feature type="transmembrane region" description="Helical" evidence="6">
    <location>
        <begin position="147"/>
        <end position="170"/>
    </location>
</feature>
<feature type="transmembrane region" description="Helical" evidence="6">
    <location>
        <begin position="211"/>
        <end position="231"/>
    </location>
</feature>
<dbReference type="Pfam" id="PF13440">
    <property type="entry name" value="Polysacc_synt_3"/>
    <property type="match status" value="1"/>
</dbReference>
<dbReference type="Proteomes" id="UP000034637">
    <property type="component" value="Unassembled WGS sequence"/>
</dbReference>
<name>A0A0G1XF10_9BACT</name>
<evidence type="ECO:0000313" key="7">
    <source>
        <dbReference type="EMBL" id="KKW01117.1"/>
    </source>
</evidence>
<evidence type="ECO:0000256" key="3">
    <source>
        <dbReference type="ARBA" id="ARBA00022692"/>
    </source>
</evidence>
<dbReference type="AlphaFoldDB" id="A0A0G1XF10"/>
<gene>
    <name evidence="7" type="ORF">UY33_C0001G0004</name>
</gene>
<comment type="caution">
    <text evidence="7">The sequence shown here is derived from an EMBL/GenBank/DDBJ whole genome shotgun (WGS) entry which is preliminary data.</text>
</comment>